<proteinExistence type="predicted"/>
<organism evidence="1">
    <name type="scientific">freshwater metagenome</name>
    <dbReference type="NCBI Taxonomy" id="449393"/>
    <lineage>
        <taxon>unclassified sequences</taxon>
        <taxon>metagenomes</taxon>
        <taxon>ecological metagenomes</taxon>
    </lineage>
</organism>
<reference evidence="1" key="1">
    <citation type="submission" date="2020-05" db="EMBL/GenBank/DDBJ databases">
        <authorList>
            <person name="Chiriac C."/>
            <person name="Salcher M."/>
            <person name="Ghai R."/>
            <person name="Kavagutti S V."/>
        </authorList>
    </citation>
    <scope>NUCLEOTIDE SEQUENCE</scope>
</reference>
<evidence type="ECO:0000313" key="1">
    <source>
        <dbReference type="EMBL" id="CAB4852332.1"/>
    </source>
</evidence>
<protein>
    <submittedName>
        <fullName evidence="1">Unannotated protein</fullName>
    </submittedName>
</protein>
<gene>
    <name evidence="1" type="ORF">UFOPK3268_01606</name>
</gene>
<dbReference type="AlphaFoldDB" id="A0A6J7C2T8"/>
<dbReference type="EMBL" id="CAFBIZ010000256">
    <property type="protein sequence ID" value="CAB4852332.1"/>
    <property type="molecule type" value="Genomic_DNA"/>
</dbReference>
<sequence>MPTNDPPLSAPPVTWTWFDPMVTTSPTLIASAAKMAPTRVELLLISSTAAVTAPIRTTAPAPVRAMRTRRRPRLRLCPTLSVTSEPKPLSSLPGSVDFGMSGTYTAGG</sequence>
<name>A0A6J7C2T8_9ZZZZ</name>
<accession>A0A6J7C2T8</accession>